<name>A0A388JKZ4_CHABU</name>
<feature type="non-terminal residue" evidence="3">
    <location>
        <position position="105"/>
    </location>
</feature>
<dbReference type="InterPro" id="IPR036431">
    <property type="entry name" value="ARID_dom_sf"/>
</dbReference>
<feature type="region of interest" description="Disordered" evidence="1">
    <location>
        <begin position="1"/>
        <end position="46"/>
    </location>
</feature>
<dbReference type="AlphaFoldDB" id="A0A388JKZ4"/>
<dbReference type="PROSITE" id="PS51011">
    <property type="entry name" value="ARID"/>
    <property type="match status" value="1"/>
</dbReference>
<sequence length="105" mass="11405">MEGLCGGEKKKNVGWDGKKGGEAEGEETVGGKWGKEQEDAAMASEKKRIQAAGESAFLADLRDFLAKRNEGVSVKAFPPMWRGKPLDLYGLYRCIIDQGGVEEVV</sequence>
<proteinExistence type="predicted"/>
<dbReference type="OrthoDB" id="10044343at2759"/>
<feature type="compositionally biased region" description="Basic and acidic residues" evidence="1">
    <location>
        <begin position="7"/>
        <end position="22"/>
    </location>
</feature>
<organism evidence="3 4">
    <name type="scientific">Chara braunii</name>
    <name type="common">Braun's stonewort</name>
    <dbReference type="NCBI Taxonomy" id="69332"/>
    <lineage>
        <taxon>Eukaryota</taxon>
        <taxon>Viridiplantae</taxon>
        <taxon>Streptophyta</taxon>
        <taxon>Charophyceae</taxon>
        <taxon>Charales</taxon>
        <taxon>Characeae</taxon>
        <taxon>Chara</taxon>
    </lineage>
</organism>
<feature type="domain" description="ARID" evidence="2">
    <location>
        <begin position="51"/>
        <end position="105"/>
    </location>
</feature>
<evidence type="ECO:0000259" key="2">
    <source>
        <dbReference type="PROSITE" id="PS51011"/>
    </source>
</evidence>
<dbReference type="Proteomes" id="UP000265515">
    <property type="component" value="Unassembled WGS sequence"/>
</dbReference>
<accession>A0A388JKZ4</accession>
<dbReference type="GO" id="GO:0003677">
    <property type="term" value="F:DNA binding"/>
    <property type="evidence" value="ECO:0007669"/>
    <property type="project" value="InterPro"/>
</dbReference>
<comment type="caution">
    <text evidence="3">The sequence shown here is derived from an EMBL/GenBank/DDBJ whole genome shotgun (WGS) entry which is preliminary data.</text>
</comment>
<dbReference type="SUPFAM" id="SSF46774">
    <property type="entry name" value="ARID-like"/>
    <property type="match status" value="1"/>
</dbReference>
<dbReference type="Gene3D" id="1.10.150.60">
    <property type="entry name" value="ARID DNA-binding domain"/>
    <property type="match status" value="1"/>
</dbReference>
<dbReference type="CDD" id="cd16100">
    <property type="entry name" value="ARID"/>
    <property type="match status" value="1"/>
</dbReference>
<evidence type="ECO:0000313" key="4">
    <source>
        <dbReference type="Proteomes" id="UP000265515"/>
    </source>
</evidence>
<protein>
    <recommendedName>
        <fullName evidence="2">ARID domain-containing protein</fullName>
    </recommendedName>
</protein>
<dbReference type="Pfam" id="PF01388">
    <property type="entry name" value="ARID"/>
    <property type="match status" value="1"/>
</dbReference>
<reference evidence="3 4" key="1">
    <citation type="journal article" date="2018" name="Cell">
        <title>The Chara Genome: Secondary Complexity and Implications for Plant Terrestrialization.</title>
        <authorList>
            <person name="Nishiyama T."/>
            <person name="Sakayama H."/>
            <person name="Vries J.D."/>
            <person name="Buschmann H."/>
            <person name="Saint-Marcoux D."/>
            <person name="Ullrich K.K."/>
            <person name="Haas F.B."/>
            <person name="Vanderstraeten L."/>
            <person name="Becker D."/>
            <person name="Lang D."/>
            <person name="Vosolsobe S."/>
            <person name="Rombauts S."/>
            <person name="Wilhelmsson P.K.I."/>
            <person name="Janitza P."/>
            <person name="Kern R."/>
            <person name="Heyl A."/>
            <person name="Rumpler F."/>
            <person name="Villalobos L.I.A.C."/>
            <person name="Clay J.M."/>
            <person name="Skokan R."/>
            <person name="Toyoda A."/>
            <person name="Suzuki Y."/>
            <person name="Kagoshima H."/>
            <person name="Schijlen E."/>
            <person name="Tajeshwar N."/>
            <person name="Catarino B."/>
            <person name="Hetherington A.J."/>
            <person name="Saltykova A."/>
            <person name="Bonnot C."/>
            <person name="Breuninger H."/>
            <person name="Symeonidi A."/>
            <person name="Radhakrishnan G.V."/>
            <person name="Van Nieuwerburgh F."/>
            <person name="Deforce D."/>
            <person name="Chang C."/>
            <person name="Karol K.G."/>
            <person name="Hedrich R."/>
            <person name="Ulvskov P."/>
            <person name="Glockner G."/>
            <person name="Delwiche C.F."/>
            <person name="Petrasek J."/>
            <person name="Van de Peer Y."/>
            <person name="Friml J."/>
            <person name="Beilby M."/>
            <person name="Dolan L."/>
            <person name="Kohara Y."/>
            <person name="Sugano S."/>
            <person name="Fujiyama A."/>
            <person name="Delaux P.-M."/>
            <person name="Quint M."/>
            <person name="TheiBen G."/>
            <person name="Hagemann M."/>
            <person name="Harholt J."/>
            <person name="Dunand C."/>
            <person name="Zachgo S."/>
            <person name="Langdale J."/>
            <person name="Maumus F."/>
            <person name="Straeten D.V.D."/>
            <person name="Gould S.B."/>
            <person name="Rensing S.A."/>
        </authorList>
    </citation>
    <scope>NUCLEOTIDE SEQUENCE [LARGE SCALE GENOMIC DNA]</scope>
    <source>
        <strain evidence="3 4">S276</strain>
    </source>
</reference>
<dbReference type="InterPro" id="IPR001606">
    <property type="entry name" value="ARID_dom"/>
</dbReference>
<evidence type="ECO:0000256" key="1">
    <source>
        <dbReference type="SAM" id="MobiDB-lite"/>
    </source>
</evidence>
<keyword evidence="4" id="KW-1185">Reference proteome</keyword>
<evidence type="ECO:0000313" key="3">
    <source>
        <dbReference type="EMBL" id="GBG47658.1"/>
    </source>
</evidence>
<feature type="compositionally biased region" description="Basic and acidic residues" evidence="1">
    <location>
        <begin position="33"/>
        <end position="46"/>
    </location>
</feature>
<gene>
    <name evidence="3" type="ORF">CBR_g81297</name>
</gene>
<dbReference type="Gramene" id="GBG47658">
    <property type="protein sequence ID" value="GBG47658"/>
    <property type="gene ID" value="CBR_g81297"/>
</dbReference>
<dbReference type="EMBL" id="BFEA01004683">
    <property type="protein sequence ID" value="GBG47658.1"/>
    <property type="molecule type" value="Genomic_DNA"/>
</dbReference>